<organism evidence="8 9">
    <name type="scientific">Patiria miniata</name>
    <name type="common">Bat star</name>
    <name type="synonym">Asterina miniata</name>
    <dbReference type="NCBI Taxonomy" id="46514"/>
    <lineage>
        <taxon>Eukaryota</taxon>
        <taxon>Metazoa</taxon>
        <taxon>Echinodermata</taxon>
        <taxon>Eleutherozoa</taxon>
        <taxon>Asterozoa</taxon>
        <taxon>Asteroidea</taxon>
        <taxon>Valvatacea</taxon>
        <taxon>Valvatida</taxon>
        <taxon>Asterinidae</taxon>
        <taxon>Patiria</taxon>
    </lineage>
</organism>
<dbReference type="EnsemblMetazoa" id="XM_038222472.1">
    <property type="protein sequence ID" value="XP_038078400.1"/>
    <property type="gene ID" value="LOC119745845"/>
</dbReference>
<evidence type="ECO:0000256" key="5">
    <source>
        <dbReference type="SAM" id="Phobius"/>
    </source>
</evidence>
<keyword evidence="3 4" id="KW-0326">Glycosidase</keyword>
<feature type="domain" description="Glycosyl hydrolase family 31 C-terminal" evidence="7">
    <location>
        <begin position="653"/>
        <end position="734"/>
    </location>
</feature>
<keyword evidence="5" id="KW-0812">Transmembrane</keyword>
<evidence type="ECO:0000256" key="1">
    <source>
        <dbReference type="ARBA" id="ARBA00007806"/>
    </source>
</evidence>
<evidence type="ECO:0000256" key="4">
    <source>
        <dbReference type="RuleBase" id="RU361185"/>
    </source>
</evidence>
<dbReference type="Pfam" id="PF01055">
    <property type="entry name" value="Glyco_hydro_31_2nd"/>
    <property type="match status" value="1"/>
</dbReference>
<accession>A0A914BS10</accession>
<dbReference type="RefSeq" id="XP_038078401.1">
    <property type="nucleotide sequence ID" value="XM_038222473.1"/>
</dbReference>
<evidence type="ECO:0000256" key="3">
    <source>
        <dbReference type="ARBA" id="ARBA00023295"/>
    </source>
</evidence>
<dbReference type="InterPro" id="IPR000322">
    <property type="entry name" value="Glyco_hydro_31_TIM"/>
</dbReference>
<dbReference type="InterPro" id="IPR050985">
    <property type="entry name" value="Alpha-glycosidase_related"/>
</dbReference>
<dbReference type="Gene3D" id="2.60.40.1180">
    <property type="entry name" value="Golgi alpha-mannosidase II"/>
    <property type="match status" value="1"/>
</dbReference>
<dbReference type="GO" id="GO:0005975">
    <property type="term" value="P:carbohydrate metabolic process"/>
    <property type="evidence" value="ECO:0007669"/>
    <property type="project" value="InterPro"/>
</dbReference>
<keyword evidence="5" id="KW-1133">Transmembrane helix</keyword>
<name>A0A914BS10_PATMI</name>
<dbReference type="AlphaFoldDB" id="A0A914BS10"/>
<dbReference type="OrthoDB" id="10070917at2759"/>
<sequence>MDDYDDKLIELDKVTGADGCTTGGAPSPMASTSQVVVDAEGNGSISLEVPSIDHHEVKKRTKATVDPNKVDIAKPLRILKKPREIKLKISIIFLFCLIVASTTCILVLYVEEPLHYKVGNAMFYAVSREFDVHLNGANITRGLIGMNLPDMLPSSCDPFDSQNLCLEYPDIARLLIHVEQLSGMDCYNLTWEALSHDLVHRDCYSFENIHWYGGGVSANQQWPLEKMNQSRAPFVSGHKTNSFGPVVERFWLASHGVGIRVNDESPLFVSINEDDQKLCFEATYHDSPFPNPKEELPKLQYTLCAAVDMPSVHQKMMDKFSKKLRAVPQQALSKSPMWSVPACSRKSTFNETTLLQFASAIRDSKLGANSLEIQCDYTTSEGDVAFDAERFSNIATTISRIRDFGMDVAVGITLFMNTDSKAFQEGLRNQYLVEDPRSQVPGLTKWKDGVAGLLDVTSSNATSWFLSQLKTLQNTSGVSFFTFDYGQVSYLPVEFQTMEDLRNPCTFTQRYVELADKTNGPVIMRSAFQSQDIPFIVQTIPKTSVWGYENGLKSLIPTVLTLSILGYPFTMPDLEVRGQHYDPSCFVDCLPDKEFLLRWLGVIAFFPAMKINVPIWEYDQETVNIADQFIKFHQETIAPLVVKVATESGNTTATVIRPLWWTASSDPVAQSMDSEFLIGNDMLVAPVLDLGLVKRQVYLPEGKWVDQLHGTTVNGGAWVECEASLNQVPYFTRA</sequence>
<protein>
    <recommendedName>
        <fullName evidence="10">Myogenesis-regulating glycosidase</fullName>
    </recommendedName>
</protein>
<comment type="similarity">
    <text evidence="1 4">Belongs to the glycosyl hydrolase 31 family.</text>
</comment>
<dbReference type="Gene3D" id="3.20.20.80">
    <property type="entry name" value="Glycosidases"/>
    <property type="match status" value="1"/>
</dbReference>
<evidence type="ECO:0000313" key="8">
    <source>
        <dbReference type="EnsemblMetazoa" id="XP_038078401.1"/>
    </source>
</evidence>
<dbReference type="CDD" id="cd06592">
    <property type="entry name" value="GH31_NET37"/>
    <property type="match status" value="1"/>
</dbReference>
<proteinExistence type="inferred from homology"/>
<keyword evidence="5" id="KW-0472">Membrane</keyword>
<dbReference type="GeneID" id="119745845"/>
<dbReference type="Pfam" id="PF21365">
    <property type="entry name" value="Glyco_hydro_31_3rd"/>
    <property type="match status" value="1"/>
</dbReference>
<dbReference type="GO" id="GO:0004553">
    <property type="term" value="F:hydrolase activity, hydrolyzing O-glycosyl compounds"/>
    <property type="evidence" value="ECO:0007669"/>
    <property type="project" value="InterPro"/>
</dbReference>
<dbReference type="SUPFAM" id="SSF51011">
    <property type="entry name" value="Glycosyl hydrolase domain"/>
    <property type="match status" value="1"/>
</dbReference>
<reference evidence="8" key="1">
    <citation type="submission" date="2022-11" db="UniProtKB">
        <authorList>
            <consortium name="EnsemblMetazoa"/>
        </authorList>
    </citation>
    <scope>IDENTIFICATION</scope>
</reference>
<keyword evidence="9" id="KW-1185">Reference proteome</keyword>
<evidence type="ECO:0000313" key="9">
    <source>
        <dbReference type="Proteomes" id="UP000887568"/>
    </source>
</evidence>
<dbReference type="InterPro" id="IPR048395">
    <property type="entry name" value="Glyco_hydro_31_C"/>
</dbReference>
<dbReference type="SUPFAM" id="SSF51445">
    <property type="entry name" value="(Trans)glycosidases"/>
    <property type="match status" value="1"/>
</dbReference>
<dbReference type="PANTHER" id="PTHR43053">
    <property type="entry name" value="GLYCOSIDASE FAMILY 31"/>
    <property type="match status" value="1"/>
</dbReference>
<feature type="domain" description="Glycoside hydrolase family 31 TIM barrel" evidence="6">
    <location>
        <begin position="336"/>
        <end position="631"/>
    </location>
</feature>
<feature type="transmembrane region" description="Helical" evidence="5">
    <location>
        <begin position="87"/>
        <end position="110"/>
    </location>
</feature>
<dbReference type="EnsemblMetazoa" id="XM_038222473.1">
    <property type="protein sequence ID" value="XP_038078401.1"/>
    <property type="gene ID" value="LOC119745845"/>
</dbReference>
<dbReference type="Proteomes" id="UP000887568">
    <property type="component" value="Unplaced"/>
</dbReference>
<dbReference type="PANTHER" id="PTHR43053:SF4">
    <property type="entry name" value="MYOGENESIS-REGULATING GLYCOSIDASE"/>
    <property type="match status" value="1"/>
</dbReference>
<dbReference type="EnsemblMetazoa" id="XM_038222474.1">
    <property type="protein sequence ID" value="XP_038078402.1"/>
    <property type="gene ID" value="LOC119745845"/>
</dbReference>
<dbReference type="InterPro" id="IPR017853">
    <property type="entry name" value="GH"/>
</dbReference>
<keyword evidence="2 4" id="KW-0378">Hydrolase</keyword>
<dbReference type="RefSeq" id="XP_038078400.1">
    <property type="nucleotide sequence ID" value="XM_038222472.1"/>
</dbReference>
<dbReference type="RefSeq" id="XP_038078402.1">
    <property type="nucleotide sequence ID" value="XM_038222474.1"/>
</dbReference>
<dbReference type="OMA" id="CLEWREY"/>
<evidence type="ECO:0000256" key="2">
    <source>
        <dbReference type="ARBA" id="ARBA00022801"/>
    </source>
</evidence>
<evidence type="ECO:0000259" key="7">
    <source>
        <dbReference type="Pfam" id="PF21365"/>
    </source>
</evidence>
<evidence type="ECO:0000259" key="6">
    <source>
        <dbReference type="Pfam" id="PF01055"/>
    </source>
</evidence>
<dbReference type="InterPro" id="IPR013780">
    <property type="entry name" value="Glyco_hydro_b"/>
</dbReference>
<evidence type="ECO:0008006" key="10">
    <source>
        <dbReference type="Google" id="ProtNLM"/>
    </source>
</evidence>